<dbReference type="EMBL" id="CP000142">
    <property type="protein sequence ID" value="ABI81942.1"/>
    <property type="molecule type" value="Genomic_DNA"/>
</dbReference>
<dbReference type="HOGENOM" id="CLU_2131062_0_0_7"/>
<name>Q0C6J6_SYNC1</name>
<evidence type="ECO:0000313" key="2">
    <source>
        <dbReference type="Proteomes" id="UP000002534"/>
    </source>
</evidence>
<reference evidence="1 2" key="2">
    <citation type="journal article" date="2012" name="BMC Genomics">
        <title>The genome of Pelobacter carbinolicus reveals surprising metabolic capabilities and physiological features.</title>
        <authorList>
            <person name="Aklujkar M."/>
            <person name="Haveman S.A."/>
            <person name="Didonato R.Jr."/>
            <person name="Chertkov O."/>
            <person name="Han C.S."/>
            <person name="Land M.L."/>
            <person name="Brown P."/>
            <person name="Lovley D.R."/>
        </authorList>
    </citation>
    <scope>NUCLEOTIDE SEQUENCE [LARGE SCALE GENOMIC DNA]</scope>
    <source>
        <strain evidence="2">DSM 2380 / NBRC 103641 / GraBd1</strain>
    </source>
</reference>
<dbReference type="AlphaFoldDB" id="Q0C6J6"/>
<organism evidence="1 2">
    <name type="scientific">Syntrophotalea carbinolica (strain DSM 2380 / NBRC 103641 / GraBd1)</name>
    <name type="common">Pelobacter carbinolicus</name>
    <dbReference type="NCBI Taxonomy" id="338963"/>
    <lineage>
        <taxon>Bacteria</taxon>
        <taxon>Pseudomonadati</taxon>
        <taxon>Thermodesulfobacteriota</taxon>
        <taxon>Desulfuromonadia</taxon>
        <taxon>Desulfuromonadales</taxon>
        <taxon>Syntrophotaleaceae</taxon>
        <taxon>Syntrophotalea</taxon>
    </lineage>
</organism>
<proteinExistence type="predicted"/>
<keyword evidence="2" id="KW-1185">Reference proteome</keyword>
<evidence type="ECO:0000313" key="1">
    <source>
        <dbReference type="EMBL" id="ABI81942.1"/>
    </source>
</evidence>
<dbReference type="Proteomes" id="UP000002534">
    <property type="component" value="Chromosome"/>
</dbReference>
<sequence>MQLKHEKSAKRPHIRPVLHRPILPVLDGFESLNKIQRCLPDNITSGEDTRFHTDFQLNNCKLRRVSNRWTFRACLSWVQRLSASTGFEIVMEMRKVEQKRERMVRQSLNGAQH</sequence>
<dbReference type="KEGG" id="pca:Pcar_3325"/>
<accession>Q0C6J6</accession>
<gene>
    <name evidence="1" type="ordered locus">Pcar_3325</name>
</gene>
<reference evidence="2" key="1">
    <citation type="submission" date="2005-10" db="EMBL/GenBank/DDBJ databases">
        <title>Complete sequence of Pelobacter carbinolicus DSM 2380.</title>
        <authorList>
            <person name="Copeland A."/>
            <person name="Lucas S."/>
            <person name="Lapidus A."/>
            <person name="Barry K."/>
            <person name="Detter J.C."/>
            <person name="Glavina T."/>
            <person name="Hammon N."/>
            <person name="Israni S."/>
            <person name="Pitluck S."/>
            <person name="Chertkov O."/>
            <person name="Schmutz J."/>
            <person name="Larimer F."/>
            <person name="Land M."/>
            <person name="Kyrpides N."/>
            <person name="Ivanova N."/>
            <person name="Richardson P."/>
        </authorList>
    </citation>
    <scope>NUCLEOTIDE SEQUENCE [LARGE SCALE GENOMIC DNA]</scope>
    <source>
        <strain evidence="2">DSM 2380 / NBRC 103641 / GraBd1</strain>
    </source>
</reference>
<protein>
    <submittedName>
        <fullName evidence="1">Uncharacterized protein</fullName>
    </submittedName>
</protein>